<gene>
    <name evidence="1" type="ORF">M9H77_20475</name>
</gene>
<dbReference type="EMBL" id="CM044705">
    <property type="protein sequence ID" value="KAI5661152.1"/>
    <property type="molecule type" value="Genomic_DNA"/>
</dbReference>
<organism evidence="1 2">
    <name type="scientific">Catharanthus roseus</name>
    <name type="common">Madagascar periwinkle</name>
    <name type="synonym">Vinca rosea</name>
    <dbReference type="NCBI Taxonomy" id="4058"/>
    <lineage>
        <taxon>Eukaryota</taxon>
        <taxon>Viridiplantae</taxon>
        <taxon>Streptophyta</taxon>
        <taxon>Embryophyta</taxon>
        <taxon>Tracheophyta</taxon>
        <taxon>Spermatophyta</taxon>
        <taxon>Magnoliopsida</taxon>
        <taxon>eudicotyledons</taxon>
        <taxon>Gunneridae</taxon>
        <taxon>Pentapetalae</taxon>
        <taxon>asterids</taxon>
        <taxon>lamiids</taxon>
        <taxon>Gentianales</taxon>
        <taxon>Apocynaceae</taxon>
        <taxon>Rauvolfioideae</taxon>
        <taxon>Vinceae</taxon>
        <taxon>Catharanthinae</taxon>
        <taxon>Catharanthus</taxon>
    </lineage>
</organism>
<sequence>MVFFTVFMTDIRKARVARDKDQLQSDTGSPVQMQSSFSTSEACTFQNATLPALHDLDLEVIESLPQEVLSEIDDMYAGELSRLISKKQGKKADTIKASNISQNIEDSGAKNEEGFSGTFLSNKAEEPCSSIVSEKLSRSPVKEEELEKQQLNEVIHMVPVSRGRESNLDISPPLPELNNLMPLSLSQVDRSVLQQLPDELKADILESLPAHRKLNLVSKEDSSELTMHETGSVVSELSNELWAGNPPRWVGNFSLSSCPLLNAFAVLFQRCGARIQLSSILQRIISEICLPLVIKLDGMDDSINSLCELIKQYVRFKVGTDIEEIYVCARLLRRLALRSELFLQVYSSILPLLQAAVGDNYGGNLNISSVD</sequence>
<reference evidence="2" key="1">
    <citation type="journal article" date="2023" name="Nat. Plants">
        <title>Single-cell RNA sequencing provides a high-resolution roadmap for understanding the multicellular compartmentation of specialized metabolism.</title>
        <authorList>
            <person name="Sun S."/>
            <person name="Shen X."/>
            <person name="Li Y."/>
            <person name="Li Y."/>
            <person name="Wang S."/>
            <person name="Li R."/>
            <person name="Zhang H."/>
            <person name="Shen G."/>
            <person name="Guo B."/>
            <person name="Wei J."/>
            <person name="Xu J."/>
            <person name="St-Pierre B."/>
            <person name="Chen S."/>
            <person name="Sun C."/>
        </authorList>
    </citation>
    <scope>NUCLEOTIDE SEQUENCE [LARGE SCALE GENOMIC DNA]</scope>
</reference>
<comment type="caution">
    <text evidence="1">The sequence shown here is derived from an EMBL/GenBank/DDBJ whole genome shotgun (WGS) entry which is preliminary data.</text>
</comment>
<protein>
    <submittedName>
        <fullName evidence="1">Uncharacterized protein</fullName>
    </submittedName>
</protein>
<dbReference type="Proteomes" id="UP001060085">
    <property type="component" value="Linkage Group LG05"/>
</dbReference>
<accession>A0ACC0AJN6</accession>
<keyword evidence="2" id="KW-1185">Reference proteome</keyword>
<evidence type="ECO:0000313" key="1">
    <source>
        <dbReference type="EMBL" id="KAI5661152.1"/>
    </source>
</evidence>
<proteinExistence type="predicted"/>
<evidence type="ECO:0000313" key="2">
    <source>
        <dbReference type="Proteomes" id="UP001060085"/>
    </source>
</evidence>
<name>A0ACC0AJN6_CATRO</name>